<keyword evidence="7" id="KW-0915">Sodium</keyword>
<evidence type="ECO:0000313" key="14">
    <source>
        <dbReference type="Proteomes" id="UP000326759"/>
    </source>
</evidence>
<evidence type="ECO:0000256" key="6">
    <source>
        <dbReference type="ARBA" id="ARBA00022989"/>
    </source>
</evidence>
<evidence type="ECO:0000256" key="8">
    <source>
        <dbReference type="ARBA" id="ARBA00023065"/>
    </source>
</evidence>
<keyword evidence="10" id="KW-0739">Sodium transport</keyword>
<keyword evidence="3" id="KW-0813">Transport</keyword>
<keyword evidence="9 12" id="KW-0472">Membrane</keyword>
<evidence type="ECO:0000256" key="2">
    <source>
        <dbReference type="ARBA" id="ARBA00006434"/>
    </source>
</evidence>
<evidence type="ECO:0000256" key="9">
    <source>
        <dbReference type="ARBA" id="ARBA00023136"/>
    </source>
</evidence>
<dbReference type="InterPro" id="IPR038377">
    <property type="entry name" value="Na/Glc_symporter_sf"/>
</dbReference>
<evidence type="ECO:0000256" key="4">
    <source>
        <dbReference type="ARBA" id="ARBA00022475"/>
    </source>
</evidence>
<organism evidence="13 14">
    <name type="scientific">Armadillidium nasatum</name>
    <dbReference type="NCBI Taxonomy" id="96803"/>
    <lineage>
        <taxon>Eukaryota</taxon>
        <taxon>Metazoa</taxon>
        <taxon>Ecdysozoa</taxon>
        <taxon>Arthropoda</taxon>
        <taxon>Crustacea</taxon>
        <taxon>Multicrustacea</taxon>
        <taxon>Malacostraca</taxon>
        <taxon>Eumalacostraca</taxon>
        <taxon>Peracarida</taxon>
        <taxon>Isopoda</taxon>
        <taxon>Oniscidea</taxon>
        <taxon>Crinocheta</taxon>
        <taxon>Armadillidiidae</taxon>
        <taxon>Armadillidium</taxon>
    </lineage>
</organism>
<feature type="transmembrane region" description="Helical" evidence="12">
    <location>
        <begin position="39"/>
        <end position="67"/>
    </location>
</feature>
<feature type="transmembrane region" description="Helical" evidence="12">
    <location>
        <begin position="131"/>
        <end position="151"/>
    </location>
</feature>
<dbReference type="InterPro" id="IPR051163">
    <property type="entry name" value="Sodium:Solute_Symporter_SSF"/>
</dbReference>
<dbReference type="InterPro" id="IPR001734">
    <property type="entry name" value="Na/solute_symporter"/>
</dbReference>
<dbReference type="GO" id="GO:0005886">
    <property type="term" value="C:plasma membrane"/>
    <property type="evidence" value="ECO:0007669"/>
    <property type="project" value="UniProtKB-SubCell"/>
</dbReference>
<comment type="caution">
    <text evidence="13">The sequence shown here is derived from an EMBL/GenBank/DDBJ whole genome shotgun (WGS) entry which is preliminary data.</text>
</comment>
<keyword evidence="8" id="KW-0406">Ion transport</keyword>
<reference evidence="13 14" key="1">
    <citation type="journal article" date="2019" name="PLoS Biol.">
        <title>Sex chromosomes control vertical transmission of feminizing Wolbachia symbionts in an isopod.</title>
        <authorList>
            <person name="Becking T."/>
            <person name="Chebbi M.A."/>
            <person name="Giraud I."/>
            <person name="Moumen B."/>
            <person name="Laverre T."/>
            <person name="Caubet Y."/>
            <person name="Peccoud J."/>
            <person name="Gilbert C."/>
            <person name="Cordaux R."/>
        </authorList>
    </citation>
    <scope>NUCLEOTIDE SEQUENCE [LARGE SCALE GENOMIC DNA]</scope>
    <source>
        <strain evidence="13">ANa2</strain>
        <tissue evidence="13">Whole body excluding digestive tract and cuticle</tissue>
    </source>
</reference>
<dbReference type="AlphaFoldDB" id="A0A5N5T6N0"/>
<keyword evidence="14" id="KW-1185">Reference proteome</keyword>
<dbReference type="Pfam" id="PF00474">
    <property type="entry name" value="SSF"/>
    <property type="match status" value="1"/>
</dbReference>
<dbReference type="PROSITE" id="PS50283">
    <property type="entry name" value="NA_SOLUT_SYMP_3"/>
    <property type="match status" value="1"/>
</dbReference>
<evidence type="ECO:0000256" key="10">
    <source>
        <dbReference type="ARBA" id="ARBA00023201"/>
    </source>
</evidence>
<evidence type="ECO:0000256" key="3">
    <source>
        <dbReference type="ARBA" id="ARBA00022448"/>
    </source>
</evidence>
<accession>A0A5N5T6N0</accession>
<sequence>MKPKMNKPLRTEVLTEAPILFQTSYIIKGRIRAVVWTDVFQLIVIVIGFLIFVIAGILQLGGFVNLLNIANEGHRLDMNPLITERYNFYNTFGNGLFAFGAAYSITPTYAQRVCAVKTMDEAKRVLKINMVGFTLLYIVLYLASVVAYASYAGCDPVLEGRIDVYNQIFSFYIIDKLNYIWGLPGIYAATLASGTHNFVNG</sequence>
<evidence type="ECO:0000313" key="13">
    <source>
        <dbReference type="EMBL" id="KAB7500650.1"/>
    </source>
</evidence>
<evidence type="ECO:0000256" key="5">
    <source>
        <dbReference type="ARBA" id="ARBA00022692"/>
    </source>
</evidence>
<dbReference type="OrthoDB" id="6132759at2759"/>
<dbReference type="Proteomes" id="UP000326759">
    <property type="component" value="Unassembled WGS sequence"/>
</dbReference>
<proteinExistence type="inferred from homology"/>
<comment type="subcellular location">
    <subcellularLocation>
        <location evidence="1">Cell membrane</location>
        <topology evidence="1">Multi-pass membrane protein</topology>
    </subcellularLocation>
</comment>
<feature type="transmembrane region" description="Helical" evidence="12">
    <location>
        <begin position="87"/>
        <end position="110"/>
    </location>
</feature>
<comment type="similarity">
    <text evidence="2 11">Belongs to the sodium:solute symporter (SSF) (TC 2.A.21) family.</text>
</comment>
<keyword evidence="5 12" id="KW-0812">Transmembrane</keyword>
<evidence type="ECO:0000256" key="12">
    <source>
        <dbReference type="SAM" id="Phobius"/>
    </source>
</evidence>
<evidence type="ECO:0000256" key="11">
    <source>
        <dbReference type="RuleBase" id="RU362091"/>
    </source>
</evidence>
<gene>
    <name evidence="13" type="ORF">Anas_14071</name>
</gene>
<name>A0A5N5T6N0_9CRUS</name>
<evidence type="ECO:0000256" key="7">
    <source>
        <dbReference type="ARBA" id="ARBA00023053"/>
    </source>
</evidence>
<dbReference type="PANTHER" id="PTHR42985:SF40">
    <property type="entry name" value="LD47995P-RELATED"/>
    <property type="match status" value="1"/>
</dbReference>
<keyword evidence="6 12" id="KW-1133">Transmembrane helix</keyword>
<dbReference type="GO" id="GO:0006814">
    <property type="term" value="P:sodium ion transport"/>
    <property type="evidence" value="ECO:0007669"/>
    <property type="project" value="UniProtKB-KW"/>
</dbReference>
<keyword evidence="4" id="KW-1003">Cell membrane</keyword>
<dbReference type="Gene3D" id="1.20.1730.10">
    <property type="entry name" value="Sodium/glucose cotransporter"/>
    <property type="match status" value="1"/>
</dbReference>
<dbReference type="GO" id="GO:0015293">
    <property type="term" value="F:symporter activity"/>
    <property type="evidence" value="ECO:0007669"/>
    <property type="project" value="TreeGrafter"/>
</dbReference>
<dbReference type="EMBL" id="SEYY01013250">
    <property type="protein sequence ID" value="KAB7500650.1"/>
    <property type="molecule type" value="Genomic_DNA"/>
</dbReference>
<dbReference type="PANTHER" id="PTHR42985">
    <property type="entry name" value="SODIUM-COUPLED MONOCARBOXYLATE TRANSPORTER"/>
    <property type="match status" value="1"/>
</dbReference>
<evidence type="ECO:0000256" key="1">
    <source>
        <dbReference type="ARBA" id="ARBA00004651"/>
    </source>
</evidence>
<protein>
    <submittedName>
        <fullName evidence="13">Sodium-coupled monocarboxylate transporter 2</fullName>
    </submittedName>
</protein>